<dbReference type="InterPro" id="IPR011467">
    <property type="entry name" value="DUF1573"/>
</dbReference>
<comment type="caution">
    <text evidence="2">The sequence shown here is derived from an EMBL/GenBank/DDBJ whole genome shotgun (WGS) entry which is preliminary data.</text>
</comment>
<evidence type="ECO:0000256" key="1">
    <source>
        <dbReference type="SAM" id="SignalP"/>
    </source>
</evidence>
<dbReference type="Proteomes" id="UP000287527">
    <property type="component" value="Unassembled WGS sequence"/>
</dbReference>
<proteinExistence type="predicted"/>
<keyword evidence="3" id="KW-1185">Reference proteome</keyword>
<feature type="chain" id="PRO_5019002765" evidence="1">
    <location>
        <begin position="25"/>
        <end position="175"/>
    </location>
</feature>
<dbReference type="RefSeq" id="WP_128391371.1">
    <property type="nucleotide sequence ID" value="NZ_SBII01000017.1"/>
</dbReference>
<organism evidence="2 3">
    <name type="scientific">Flavobacterium cerinum</name>
    <dbReference type="NCBI Taxonomy" id="2502784"/>
    <lineage>
        <taxon>Bacteria</taxon>
        <taxon>Pseudomonadati</taxon>
        <taxon>Bacteroidota</taxon>
        <taxon>Flavobacteriia</taxon>
        <taxon>Flavobacteriales</taxon>
        <taxon>Flavobacteriaceae</taxon>
        <taxon>Flavobacterium</taxon>
    </lineage>
</organism>
<keyword evidence="1" id="KW-0732">Signal</keyword>
<feature type="signal peptide" evidence="1">
    <location>
        <begin position="1"/>
        <end position="24"/>
    </location>
</feature>
<name>A0A444GLA4_9FLAO</name>
<reference evidence="2 3" key="1">
    <citation type="submission" date="2019-01" db="EMBL/GenBank/DDBJ databases">
        <title>Flavobacterium sp. nov.,isolated from freshwater.</title>
        <authorList>
            <person name="Zhang R."/>
            <person name="Du Z.-J."/>
        </authorList>
    </citation>
    <scope>NUCLEOTIDE SEQUENCE [LARGE SCALE GENOMIC DNA]</scope>
    <source>
        <strain evidence="2 3">1E403</strain>
    </source>
</reference>
<accession>A0A444GLA4</accession>
<dbReference type="PANTHER" id="PTHR37833">
    <property type="entry name" value="LIPOPROTEIN-RELATED"/>
    <property type="match status" value="1"/>
</dbReference>
<protein>
    <submittedName>
        <fullName evidence="2">DUF1573 domain-containing protein</fullName>
    </submittedName>
</protein>
<dbReference type="PROSITE" id="PS51257">
    <property type="entry name" value="PROKAR_LIPOPROTEIN"/>
    <property type="match status" value="1"/>
</dbReference>
<dbReference type="OrthoDB" id="1033173at2"/>
<dbReference type="Gene3D" id="2.60.40.10">
    <property type="entry name" value="Immunoglobulins"/>
    <property type="match status" value="1"/>
</dbReference>
<dbReference type="EMBL" id="SBII01000017">
    <property type="protein sequence ID" value="RWW91763.1"/>
    <property type="molecule type" value="Genomic_DNA"/>
</dbReference>
<dbReference type="InterPro" id="IPR013783">
    <property type="entry name" value="Ig-like_fold"/>
</dbReference>
<dbReference type="Pfam" id="PF07610">
    <property type="entry name" value="DUF1573"/>
    <property type="match status" value="1"/>
</dbReference>
<gene>
    <name evidence="2" type="ORF">EPI11_17930</name>
</gene>
<evidence type="ECO:0000313" key="2">
    <source>
        <dbReference type="EMBL" id="RWW91763.1"/>
    </source>
</evidence>
<dbReference type="PANTHER" id="PTHR37833:SF1">
    <property type="entry name" value="SIGNAL PEPTIDE PROTEIN"/>
    <property type="match status" value="1"/>
</dbReference>
<sequence length="175" mass="19528">MNNYKIAFLPVLLLIILLSGCQNDTNPNGLTTITIEDPIRHYSPVIQGQEQDIVVKVFNTGDNLLKISKVYPSCGCTIAKFPESAIAPGKFGLIELKYNSNKNIGYVGVYTTIVTNSKKRSETVFFDLNVVPDADYTKDYEELHSLKNEKIGLTQTSSTDQFLKKGYTTNSYETL</sequence>
<evidence type="ECO:0000313" key="3">
    <source>
        <dbReference type="Proteomes" id="UP000287527"/>
    </source>
</evidence>
<dbReference type="AlphaFoldDB" id="A0A444GLA4"/>